<gene>
    <name evidence="1" type="ORF">V1351_12090</name>
</gene>
<organism evidence="1 2">
    <name type="scientific">Janibacter alittae</name>
    <dbReference type="NCBI Taxonomy" id="3115209"/>
    <lineage>
        <taxon>Bacteria</taxon>
        <taxon>Bacillati</taxon>
        <taxon>Actinomycetota</taxon>
        <taxon>Actinomycetes</taxon>
        <taxon>Micrococcales</taxon>
        <taxon>Intrasporangiaceae</taxon>
        <taxon>Janibacter</taxon>
    </lineage>
</organism>
<dbReference type="SUPFAM" id="SSF51556">
    <property type="entry name" value="Metallo-dependent hydrolases"/>
    <property type="match status" value="1"/>
</dbReference>
<dbReference type="RefSeq" id="WP_338748436.1">
    <property type="nucleotide sequence ID" value="NZ_CP144913.1"/>
</dbReference>
<dbReference type="PROSITE" id="PS51365">
    <property type="entry name" value="RENAL_DIPEPTIDASE_2"/>
    <property type="match status" value="1"/>
</dbReference>
<accession>A0ABZ2MF50</accession>
<keyword evidence="2" id="KW-1185">Reference proteome</keyword>
<dbReference type="PANTHER" id="PTHR10443:SF12">
    <property type="entry name" value="DIPEPTIDASE"/>
    <property type="match status" value="1"/>
</dbReference>
<reference evidence="1 2" key="1">
    <citation type="submission" date="2024-02" db="EMBL/GenBank/DDBJ databases">
        <title>Janibacter sp. nov., isolated from gut of marine sandworm.</title>
        <authorList>
            <person name="Kim B."/>
            <person name="Jun M.O."/>
            <person name="Shin N.-R."/>
        </authorList>
    </citation>
    <scope>NUCLEOTIDE SEQUENCE [LARGE SCALE GENOMIC DNA]</scope>
    <source>
        <strain evidence="1 2">A1S7</strain>
    </source>
</reference>
<protein>
    <submittedName>
        <fullName evidence="1">Dipeptidase</fullName>
        <ecNumber evidence="1">3.4.13.19</ecNumber>
    </submittedName>
</protein>
<sequence>MTTSRATIRVLDGHNDLPWHHRELAGYDLDACDIAHSQPQLHTDLGRMRAGGLAGQLWSVWVPCSFVGEAAVVATHEQIDFVEALCARYEVMVPARTAADVRSAWGEGRHAALIGMEGGHSIAGSLQTLTDFAGRGVRYMTLTHNDNTEWADSATDERVHGGLTDFGREVVVEMNDLGMVVDLSHVSAETMHDALDTTRLPVMFSHSGARAVCDHPRNVPDDVLERVPGNGGVVMANVVPKFVNQARADASLGRTDVVPDPVATIEHVVAHFEHLREVVGIEHVGIGADYDGVDETPLGLEDVSTYPVLLAALAERGWSRADLTALAHGNVLRVLEATEV</sequence>
<dbReference type="Proteomes" id="UP001382727">
    <property type="component" value="Chromosome"/>
</dbReference>
<keyword evidence="1" id="KW-0224">Dipeptidase</keyword>
<dbReference type="Pfam" id="PF01244">
    <property type="entry name" value="Peptidase_M19"/>
    <property type="match status" value="1"/>
</dbReference>
<dbReference type="GO" id="GO:0016805">
    <property type="term" value="F:dipeptidase activity"/>
    <property type="evidence" value="ECO:0007669"/>
    <property type="project" value="UniProtKB-KW"/>
</dbReference>
<dbReference type="InterPro" id="IPR008257">
    <property type="entry name" value="Pept_M19"/>
</dbReference>
<dbReference type="EMBL" id="CP144913">
    <property type="protein sequence ID" value="WXB75686.1"/>
    <property type="molecule type" value="Genomic_DNA"/>
</dbReference>
<dbReference type="PANTHER" id="PTHR10443">
    <property type="entry name" value="MICROSOMAL DIPEPTIDASE"/>
    <property type="match status" value="1"/>
</dbReference>
<dbReference type="EC" id="3.4.13.19" evidence="1"/>
<evidence type="ECO:0000313" key="1">
    <source>
        <dbReference type="EMBL" id="WXB75686.1"/>
    </source>
</evidence>
<dbReference type="Gene3D" id="3.20.20.140">
    <property type="entry name" value="Metal-dependent hydrolases"/>
    <property type="match status" value="1"/>
</dbReference>
<dbReference type="InterPro" id="IPR032466">
    <property type="entry name" value="Metal_Hydrolase"/>
</dbReference>
<keyword evidence="1" id="KW-0645">Protease</keyword>
<name>A0ABZ2MF50_9MICO</name>
<dbReference type="CDD" id="cd01301">
    <property type="entry name" value="rDP_like"/>
    <property type="match status" value="1"/>
</dbReference>
<proteinExistence type="predicted"/>
<evidence type="ECO:0000313" key="2">
    <source>
        <dbReference type="Proteomes" id="UP001382727"/>
    </source>
</evidence>
<keyword evidence="1" id="KW-0378">Hydrolase</keyword>